<dbReference type="InterPro" id="IPR005467">
    <property type="entry name" value="His_kinase_dom"/>
</dbReference>
<keyword evidence="8" id="KW-0067">ATP-binding</keyword>
<evidence type="ECO:0000313" key="12">
    <source>
        <dbReference type="EMBL" id="MFD2212142.1"/>
    </source>
</evidence>
<evidence type="ECO:0000256" key="7">
    <source>
        <dbReference type="ARBA" id="ARBA00022777"/>
    </source>
</evidence>
<dbReference type="RefSeq" id="WP_379049363.1">
    <property type="nucleotide sequence ID" value="NZ_JBHUIK010000001.1"/>
</dbReference>
<evidence type="ECO:0000256" key="2">
    <source>
        <dbReference type="ARBA" id="ARBA00004370"/>
    </source>
</evidence>
<dbReference type="PROSITE" id="PS50109">
    <property type="entry name" value="HIS_KIN"/>
    <property type="match status" value="1"/>
</dbReference>
<dbReference type="PANTHER" id="PTHR45453:SF1">
    <property type="entry name" value="PHOSPHATE REGULON SENSOR PROTEIN PHOR"/>
    <property type="match status" value="1"/>
</dbReference>
<keyword evidence="13" id="KW-1185">Reference proteome</keyword>
<name>A0ABW5BQA0_9BACI</name>
<organism evidence="12 13">
    <name type="scientific">Metabacillus endolithicus</name>
    <dbReference type="NCBI Taxonomy" id="1535204"/>
    <lineage>
        <taxon>Bacteria</taxon>
        <taxon>Bacillati</taxon>
        <taxon>Bacillota</taxon>
        <taxon>Bacilli</taxon>
        <taxon>Bacillales</taxon>
        <taxon>Bacillaceae</taxon>
        <taxon>Metabacillus</taxon>
    </lineage>
</organism>
<evidence type="ECO:0000256" key="8">
    <source>
        <dbReference type="ARBA" id="ARBA00022840"/>
    </source>
</evidence>
<feature type="domain" description="Histidine kinase" evidence="11">
    <location>
        <begin position="134"/>
        <end position="352"/>
    </location>
</feature>
<proteinExistence type="predicted"/>
<keyword evidence="6" id="KW-0547">Nucleotide-binding</keyword>
<dbReference type="InterPro" id="IPR050351">
    <property type="entry name" value="BphY/WalK/GraS-like"/>
</dbReference>
<evidence type="ECO:0000256" key="10">
    <source>
        <dbReference type="SAM" id="Phobius"/>
    </source>
</evidence>
<dbReference type="PANTHER" id="PTHR45453">
    <property type="entry name" value="PHOSPHATE REGULON SENSOR PROTEIN PHOR"/>
    <property type="match status" value="1"/>
</dbReference>
<dbReference type="Gene3D" id="1.10.287.130">
    <property type="match status" value="1"/>
</dbReference>
<protein>
    <recommendedName>
        <fullName evidence="3">histidine kinase</fullName>
        <ecNumber evidence="3">2.7.13.3</ecNumber>
    </recommendedName>
</protein>
<evidence type="ECO:0000313" key="13">
    <source>
        <dbReference type="Proteomes" id="UP001597318"/>
    </source>
</evidence>
<dbReference type="InterPro" id="IPR036890">
    <property type="entry name" value="HATPase_C_sf"/>
</dbReference>
<dbReference type="SUPFAM" id="SSF55874">
    <property type="entry name" value="ATPase domain of HSP90 chaperone/DNA topoisomerase II/histidine kinase"/>
    <property type="match status" value="1"/>
</dbReference>
<evidence type="ECO:0000256" key="4">
    <source>
        <dbReference type="ARBA" id="ARBA00022553"/>
    </source>
</evidence>
<accession>A0ABW5BQA0</accession>
<dbReference type="SMART" id="SM00387">
    <property type="entry name" value="HATPase_c"/>
    <property type="match status" value="1"/>
</dbReference>
<dbReference type="GO" id="GO:0016301">
    <property type="term" value="F:kinase activity"/>
    <property type="evidence" value="ECO:0007669"/>
    <property type="project" value="UniProtKB-KW"/>
</dbReference>
<dbReference type="Pfam" id="PF00512">
    <property type="entry name" value="HisKA"/>
    <property type="match status" value="1"/>
</dbReference>
<keyword evidence="10" id="KW-1133">Transmembrane helix</keyword>
<dbReference type="PRINTS" id="PR00344">
    <property type="entry name" value="BCTRLSENSOR"/>
</dbReference>
<evidence type="ECO:0000256" key="9">
    <source>
        <dbReference type="ARBA" id="ARBA00023012"/>
    </source>
</evidence>
<evidence type="ECO:0000256" key="1">
    <source>
        <dbReference type="ARBA" id="ARBA00000085"/>
    </source>
</evidence>
<sequence>MKTIIRISSIFFIGIIVLFILIGILISVLIEYYVPIVGLENYSESIEIWLVICCFIIFCFVLGWIISRPVFIIQQWIKQLAKGEYVQPDNTLRNPLFFIFKCPFEDMTILTKKLVENKEERERIEKQKKEWMSGVSHDMKTPLTYIVGYSKMYLSKDHDWTIDEKRSFVKEIEGKSEYMKTLLDDLNLAFQMEQYEIDMNIETKDIVSFTRNVLADASKHPRIQECVLELEVEEESIIVPFDEQLLYRAFLNIITNALIHNPVGTKVTVHIYYHASEVFIEIEDNGNGMDAHVQQQLFNRYYKGTTTETRQEGTGLGMAIARQIVEAHGGKIQVYSKVGVGTVIKIILSVIT</sequence>
<evidence type="ECO:0000256" key="3">
    <source>
        <dbReference type="ARBA" id="ARBA00012438"/>
    </source>
</evidence>
<evidence type="ECO:0000259" key="11">
    <source>
        <dbReference type="PROSITE" id="PS50109"/>
    </source>
</evidence>
<dbReference type="CDD" id="cd00082">
    <property type="entry name" value="HisKA"/>
    <property type="match status" value="1"/>
</dbReference>
<keyword evidence="10" id="KW-0812">Transmembrane</keyword>
<dbReference type="CDD" id="cd00075">
    <property type="entry name" value="HATPase"/>
    <property type="match status" value="1"/>
</dbReference>
<dbReference type="InterPro" id="IPR003594">
    <property type="entry name" value="HATPase_dom"/>
</dbReference>
<keyword evidence="9" id="KW-0902">Two-component regulatory system</keyword>
<dbReference type="Proteomes" id="UP001597318">
    <property type="component" value="Unassembled WGS sequence"/>
</dbReference>
<dbReference type="SUPFAM" id="SSF47384">
    <property type="entry name" value="Homodimeric domain of signal transducing histidine kinase"/>
    <property type="match status" value="1"/>
</dbReference>
<dbReference type="InterPro" id="IPR036097">
    <property type="entry name" value="HisK_dim/P_sf"/>
</dbReference>
<feature type="transmembrane region" description="Helical" evidence="10">
    <location>
        <begin position="12"/>
        <end position="34"/>
    </location>
</feature>
<dbReference type="InterPro" id="IPR004358">
    <property type="entry name" value="Sig_transdc_His_kin-like_C"/>
</dbReference>
<dbReference type="InterPro" id="IPR003661">
    <property type="entry name" value="HisK_dim/P_dom"/>
</dbReference>
<dbReference type="SMART" id="SM00388">
    <property type="entry name" value="HisKA"/>
    <property type="match status" value="1"/>
</dbReference>
<comment type="catalytic activity">
    <reaction evidence="1">
        <text>ATP + protein L-histidine = ADP + protein N-phospho-L-histidine.</text>
        <dbReference type="EC" id="2.7.13.3"/>
    </reaction>
</comment>
<dbReference type="EC" id="2.7.13.3" evidence="3"/>
<keyword evidence="5" id="KW-0808">Transferase</keyword>
<keyword evidence="7 12" id="KW-0418">Kinase</keyword>
<dbReference type="Gene3D" id="3.30.565.10">
    <property type="entry name" value="Histidine kinase-like ATPase, C-terminal domain"/>
    <property type="match status" value="1"/>
</dbReference>
<evidence type="ECO:0000256" key="5">
    <source>
        <dbReference type="ARBA" id="ARBA00022679"/>
    </source>
</evidence>
<comment type="caution">
    <text evidence="12">The sequence shown here is derived from an EMBL/GenBank/DDBJ whole genome shotgun (WGS) entry which is preliminary data.</text>
</comment>
<feature type="transmembrane region" description="Helical" evidence="10">
    <location>
        <begin position="46"/>
        <end position="66"/>
    </location>
</feature>
<evidence type="ECO:0000256" key="6">
    <source>
        <dbReference type="ARBA" id="ARBA00022741"/>
    </source>
</evidence>
<keyword evidence="10" id="KW-0472">Membrane</keyword>
<keyword evidence="4" id="KW-0597">Phosphoprotein</keyword>
<comment type="subcellular location">
    <subcellularLocation>
        <location evidence="2">Membrane</location>
    </subcellularLocation>
</comment>
<reference evidence="13" key="1">
    <citation type="journal article" date="2019" name="Int. J. Syst. Evol. Microbiol.">
        <title>The Global Catalogue of Microorganisms (GCM) 10K type strain sequencing project: providing services to taxonomists for standard genome sequencing and annotation.</title>
        <authorList>
            <consortium name="The Broad Institute Genomics Platform"/>
            <consortium name="The Broad Institute Genome Sequencing Center for Infectious Disease"/>
            <person name="Wu L."/>
            <person name="Ma J."/>
        </authorList>
    </citation>
    <scope>NUCLEOTIDE SEQUENCE [LARGE SCALE GENOMIC DNA]</scope>
    <source>
        <strain evidence="13">CGMCC 1.15474</strain>
    </source>
</reference>
<dbReference type="EMBL" id="JBHUIK010000001">
    <property type="protein sequence ID" value="MFD2212142.1"/>
    <property type="molecule type" value="Genomic_DNA"/>
</dbReference>
<gene>
    <name evidence="12" type="ORF">ACFSKK_00280</name>
</gene>
<dbReference type="Pfam" id="PF02518">
    <property type="entry name" value="HATPase_c"/>
    <property type="match status" value="1"/>
</dbReference>